<comment type="caution">
    <text evidence="3">The sequence shown here is derived from an EMBL/GenBank/DDBJ whole genome shotgun (WGS) entry which is preliminary data.</text>
</comment>
<evidence type="ECO:0000313" key="4">
    <source>
        <dbReference type="Proteomes" id="UP001174748"/>
    </source>
</evidence>
<dbReference type="Pfam" id="PF12796">
    <property type="entry name" value="Ank_2"/>
    <property type="match status" value="1"/>
</dbReference>
<organism evidence="3 4">
    <name type="scientific">Serratia nevei</name>
    <dbReference type="NCBI Taxonomy" id="2703794"/>
    <lineage>
        <taxon>Bacteria</taxon>
        <taxon>Pseudomonadati</taxon>
        <taxon>Pseudomonadota</taxon>
        <taxon>Gammaproteobacteria</taxon>
        <taxon>Enterobacterales</taxon>
        <taxon>Yersiniaceae</taxon>
        <taxon>Serratia</taxon>
    </lineage>
</organism>
<dbReference type="RefSeq" id="WP_285097976.1">
    <property type="nucleotide sequence ID" value="NZ_JARTOI010000001.1"/>
</dbReference>
<keyword evidence="2" id="KW-0040">ANK repeat</keyword>
<evidence type="ECO:0000256" key="1">
    <source>
        <dbReference type="ARBA" id="ARBA00022737"/>
    </source>
</evidence>
<evidence type="ECO:0000256" key="2">
    <source>
        <dbReference type="ARBA" id="ARBA00023043"/>
    </source>
</evidence>
<accession>A0ABT7G5L4</accession>
<dbReference type="SMART" id="SM00248">
    <property type="entry name" value="ANK"/>
    <property type="match status" value="3"/>
</dbReference>
<dbReference type="EMBL" id="JARTOI010000001">
    <property type="protein sequence ID" value="MDK5169049.1"/>
    <property type="molecule type" value="Genomic_DNA"/>
</dbReference>
<reference evidence="3" key="1">
    <citation type="submission" date="2023-01" db="EMBL/GenBank/DDBJ databases">
        <title>Genomic dissection of endemic carbapenem resistance: metallo-beta-lactamase gene dissemination through clonal, plasmid and integron transfer pathways.</title>
        <authorList>
            <person name="Macesic N."/>
        </authorList>
    </citation>
    <scope>NUCLEOTIDE SEQUENCE</scope>
    <source>
        <strain evidence="3">CPO382</strain>
    </source>
</reference>
<dbReference type="PANTHER" id="PTHR24171">
    <property type="entry name" value="ANKYRIN REPEAT DOMAIN-CONTAINING PROTEIN 39-RELATED"/>
    <property type="match status" value="1"/>
</dbReference>
<sequence length="213" mass="23556">MSYSIHLSISATTGDIDGVAFAIKDGADVNQENGEALQKAIQGDDTRMVQTLIALGANVNQQHERWGIPLARAAERGNVEIVSYLLDHGATEYDQAVDKATRSNRLAVLQALKRRGVDTTPTTEAITAAMQVKGAATILYHMADGHELTEQQVLTAIYLDVRQVIDHLTTNSDYLPSQELYDSLMGSSFEWFLQAIAQRELNKTLRKFMLPKH</sequence>
<keyword evidence="4" id="KW-1185">Reference proteome</keyword>
<gene>
    <name evidence="3" type="ORF">P9921_00900</name>
</gene>
<name>A0ABT7G5L4_9GAMM</name>
<dbReference type="InterPro" id="IPR036770">
    <property type="entry name" value="Ankyrin_rpt-contain_sf"/>
</dbReference>
<dbReference type="Gene3D" id="1.25.40.20">
    <property type="entry name" value="Ankyrin repeat-containing domain"/>
    <property type="match status" value="1"/>
</dbReference>
<dbReference type="SUPFAM" id="SSF48403">
    <property type="entry name" value="Ankyrin repeat"/>
    <property type="match status" value="1"/>
</dbReference>
<keyword evidence="1" id="KW-0677">Repeat</keyword>
<evidence type="ECO:0000313" key="3">
    <source>
        <dbReference type="EMBL" id="MDK5169049.1"/>
    </source>
</evidence>
<proteinExistence type="predicted"/>
<dbReference type="Proteomes" id="UP001174748">
    <property type="component" value="Unassembled WGS sequence"/>
</dbReference>
<protein>
    <submittedName>
        <fullName evidence="3">Ankyrin repeat domain-containing protein</fullName>
    </submittedName>
</protein>
<dbReference type="InterPro" id="IPR002110">
    <property type="entry name" value="Ankyrin_rpt"/>
</dbReference>